<keyword evidence="1" id="KW-0963">Cytoplasm</keyword>
<dbReference type="RefSeq" id="WP_044401437.1">
    <property type="nucleotide sequence ID" value="NZ_JBKBMI010000013.1"/>
</dbReference>
<dbReference type="OrthoDB" id="9793753at2"/>
<keyword evidence="3" id="KW-1015">Disulfide bond</keyword>
<dbReference type="InterPro" id="IPR016154">
    <property type="entry name" value="Heat_shock_Hsp33_C"/>
</dbReference>
<evidence type="ECO:0000256" key="3">
    <source>
        <dbReference type="ARBA" id="ARBA00023157"/>
    </source>
</evidence>
<dbReference type="PIRSF" id="PIRSF005261">
    <property type="entry name" value="Heat_shock_Hsp33"/>
    <property type="match status" value="1"/>
</dbReference>
<dbReference type="PANTHER" id="PTHR30111:SF1">
    <property type="entry name" value="33 KDA CHAPERONIN"/>
    <property type="match status" value="1"/>
</dbReference>
<keyword evidence="4" id="KW-0143">Chaperone</keyword>
<name>A0A0D7K863_9BURK</name>
<dbReference type="SUPFAM" id="SSF64397">
    <property type="entry name" value="Hsp33 domain"/>
    <property type="match status" value="1"/>
</dbReference>
<dbReference type="STRING" id="80878.RP29_17160"/>
<dbReference type="AlphaFoldDB" id="A0A0D7K863"/>
<proteinExistence type="predicted"/>
<dbReference type="PATRIC" id="fig|80878.5.peg.3363"/>
<keyword evidence="2" id="KW-0862">Zinc</keyword>
<accession>A0A0D7K863</accession>
<dbReference type="GO" id="GO:0044183">
    <property type="term" value="F:protein folding chaperone"/>
    <property type="evidence" value="ECO:0007669"/>
    <property type="project" value="TreeGrafter"/>
</dbReference>
<evidence type="ECO:0000256" key="5">
    <source>
        <dbReference type="ARBA" id="ARBA00023284"/>
    </source>
</evidence>
<keyword evidence="7" id="KW-1185">Reference proteome</keyword>
<reference evidence="6 7" key="1">
    <citation type="submission" date="2014-12" db="EMBL/GenBank/DDBJ databases">
        <title>Isolation of bacteria from lake water.</title>
        <authorList>
            <person name="Sheng K.-Y."/>
            <person name="Chin P.-S."/>
            <person name="Chan K.-G."/>
            <person name="Tan G.S."/>
        </authorList>
    </citation>
    <scope>NUCLEOTIDE SEQUENCE [LARGE SCALE GENOMIC DNA]</scope>
    <source>
        <strain evidence="6 7">KY4</strain>
    </source>
</reference>
<dbReference type="Gene3D" id="1.10.287.480">
    <property type="entry name" value="helix hairpin bin"/>
    <property type="match status" value="1"/>
</dbReference>
<sequence>MSELHKFLFEGLPVRGMIVRLTDAWTEVLQRRNSNSATGAYPAPVQELLGEMAAAGVLMQSNIKFNGALVLQVFGDGPVKVAVAEVQSDLSLRATATINGDIAADARLSQMVNVGGGGRCAITLDPKDRLPGQQPYQGVVPLHGDHNEKLERLSDVLQHYMLQSEQLDTVLVLAANSEVAAGLLIQRMPLKGEGNLAQGLSHRENEDQIGHNEDYNRIAHLASSLTRDELLTLDVDTILRRLFWEEKLLRFEPLEGERGPRFACTCSRERVANMLRGLGAEEAESILAERSEIEVGCEFCGQQYRFDAVDAAQLFLQSAAAQPPAPSGVQ</sequence>
<dbReference type="GO" id="GO:0005737">
    <property type="term" value="C:cytoplasm"/>
    <property type="evidence" value="ECO:0007669"/>
    <property type="project" value="InterPro"/>
</dbReference>
<dbReference type="EMBL" id="JXYQ01000066">
    <property type="protein sequence ID" value="KJA09333.1"/>
    <property type="molecule type" value="Genomic_DNA"/>
</dbReference>
<gene>
    <name evidence="6" type="ORF">RP29_17160</name>
</gene>
<dbReference type="SUPFAM" id="SSF118352">
    <property type="entry name" value="HSP33 redox switch-like"/>
    <property type="match status" value="1"/>
</dbReference>
<dbReference type="Proteomes" id="UP000032566">
    <property type="component" value="Unassembled WGS sequence"/>
</dbReference>
<dbReference type="GO" id="GO:0042026">
    <property type="term" value="P:protein refolding"/>
    <property type="evidence" value="ECO:0007669"/>
    <property type="project" value="TreeGrafter"/>
</dbReference>
<keyword evidence="5" id="KW-0676">Redox-active center</keyword>
<comment type="caution">
    <text evidence="6">The sequence shown here is derived from an EMBL/GenBank/DDBJ whole genome shotgun (WGS) entry which is preliminary data.</text>
</comment>
<evidence type="ECO:0000256" key="1">
    <source>
        <dbReference type="ARBA" id="ARBA00022490"/>
    </source>
</evidence>
<protein>
    <submittedName>
        <fullName evidence="6">Hsp33 chaperonin</fullName>
    </submittedName>
</protein>
<dbReference type="InterPro" id="IPR016153">
    <property type="entry name" value="Heat_shock_Hsp33_N"/>
</dbReference>
<dbReference type="InterPro" id="IPR000397">
    <property type="entry name" value="Heat_shock_Hsp33"/>
</dbReference>
<dbReference type="InterPro" id="IPR023212">
    <property type="entry name" value="Hsp33_helix_hairpin_bin_dom_sf"/>
</dbReference>
<evidence type="ECO:0000313" key="7">
    <source>
        <dbReference type="Proteomes" id="UP000032566"/>
    </source>
</evidence>
<organism evidence="6 7">
    <name type="scientific">Acidovorax temperans</name>
    <dbReference type="NCBI Taxonomy" id="80878"/>
    <lineage>
        <taxon>Bacteria</taxon>
        <taxon>Pseudomonadati</taxon>
        <taxon>Pseudomonadota</taxon>
        <taxon>Betaproteobacteria</taxon>
        <taxon>Burkholderiales</taxon>
        <taxon>Comamonadaceae</taxon>
        <taxon>Acidovorax</taxon>
    </lineage>
</organism>
<dbReference type="Gene3D" id="3.90.1280.10">
    <property type="entry name" value="HSP33 redox switch-like"/>
    <property type="match status" value="1"/>
</dbReference>
<dbReference type="PANTHER" id="PTHR30111">
    <property type="entry name" value="33 KDA CHAPERONIN"/>
    <property type="match status" value="1"/>
</dbReference>
<dbReference type="GO" id="GO:0051082">
    <property type="term" value="F:unfolded protein binding"/>
    <property type="evidence" value="ECO:0007669"/>
    <property type="project" value="InterPro"/>
</dbReference>
<dbReference type="Gene3D" id="3.55.30.10">
    <property type="entry name" value="Hsp33 domain"/>
    <property type="match status" value="1"/>
</dbReference>
<dbReference type="Pfam" id="PF01430">
    <property type="entry name" value="HSP33"/>
    <property type="match status" value="1"/>
</dbReference>
<evidence type="ECO:0000256" key="2">
    <source>
        <dbReference type="ARBA" id="ARBA00022833"/>
    </source>
</evidence>
<evidence type="ECO:0000313" key="6">
    <source>
        <dbReference type="EMBL" id="KJA09333.1"/>
    </source>
</evidence>
<dbReference type="CDD" id="cd00498">
    <property type="entry name" value="Hsp33"/>
    <property type="match status" value="1"/>
</dbReference>
<evidence type="ECO:0000256" key="4">
    <source>
        <dbReference type="ARBA" id="ARBA00023186"/>
    </source>
</evidence>